<comment type="caution">
    <text evidence="1">The sequence shown here is derived from an EMBL/GenBank/DDBJ whole genome shotgun (WGS) entry which is preliminary data.</text>
</comment>
<organism evidence="1 2">
    <name type="scientific">Portunus trituberculatus</name>
    <name type="common">Swimming crab</name>
    <name type="synonym">Neptunus trituberculatus</name>
    <dbReference type="NCBI Taxonomy" id="210409"/>
    <lineage>
        <taxon>Eukaryota</taxon>
        <taxon>Metazoa</taxon>
        <taxon>Ecdysozoa</taxon>
        <taxon>Arthropoda</taxon>
        <taxon>Crustacea</taxon>
        <taxon>Multicrustacea</taxon>
        <taxon>Malacostraca</taxon>
        <taxon>Eumalacostraca</taxon>
        <taxon>Eucarida</taxon>
        <taxon>Decapoda</taxon>
        <taxon>Pleocyemata</taxon>
        <taxon>Brachyura</taxon>
        <taxon>Eubrachyura</taxon>
        <taxon>Portunoidea</taxon>
        <taxon>Portunidae</taxon>
        <taxon>Portuninae</taxon>
        <taxon>Portunus</taxon>
    </lineage>
</organism>
<gene>
    <name evidence="1" type="ORF">E2C01_049704</name>
</gene>
<proteinExistence type="predicted"/>
<evidence type="ECO:0000313" key="2">
    <source>
        <dbReference type="Proteomes" id="UP000324222"/>
    </source>
</evidence>
<evidence type="ECO:0000313" key="1">
    <source>
        <dbReference type="EMBL" id="MPC55761.1"/>
    </source>
</evidence>
<protein>
    <submittedName>
        <fullName evidence="1">Uncharacterized protein</fullName>
    </submittedName>
</protein>
<sequence>MTQEKLWPPPSVYIHLGQTPTPVVAFPCELLRDVLLARCLTHVVKGRGMGGPSAGENKHRYKIQTVSQSREGMQATAAIAQLRLGHTTPPTSVS</sequence>
<dbReference type="EMBL" id="VSRR010013412">
    <property type="protein sequence ID" value="MPC55761.1"/>
    <property type="molecule type" value="Genomic_DNA"/>
</dbReference>
<reference evidence="1 2" key="1">
    <citation type="submission" date="2019-05" db="EMBL/GenBank/DDBJ databases">
        <title>Another draft genome of Portunus trituberculatus and its Hox gene families provides insights of decapod evolution.</title>
        <authorList>
            <person name="Jeong J.-H."/>
            <person name="Song I."/>
            <person name="Kim S."/>
            <person name="Choi T."/>
            <person name="Kim D."/>
            <person name="Ryu S."/>
            <person name="Kim W."/>
        </authorList>
    </citation>
    <scope>NUCLEOTIDE SEQUENCE [LARGE SCALE GENOMIC DNA]</scope>
    <source>
        <tissue evidence="1">Muscle</tissue>
    </source>
</reference>
<name>A0A5B7G740_PORTR</name>
<dbReference type="Proteomes" id="UP000324222">
    <property type="component" value="Unassembled WGS sequence"/>
</dbReference>
<accession>A0A5B7G740</accession>
<dbReference type="AlphaFoldDB" id="A0A5B7G740"/>
<keyword evidence="2" id="KW-1185">Reference proteome</keyword>